<dbReference type="InterPro" id="IPR038029">
    <property type="entry name" value="GbiG_N_sf"/>
</dbReference>
<organism evidence="4 5">
    <name type="scientific">Desulfosarcina alkanivorans</name>
    <dbReference type="NCBI Taxonomy" id="571177"/>
    <lineage>
        <taxon>Bacteria</taxon>
        <taxon>Pseudomonadati</taxon>
        <taxon>Thermodesulfobacteriota</taxon>
        <taxon>Desulfobacteria</taxon>
        <taxon>Desulfobacterales</taxon>
        <taxon>Desulfosarcinaceae</taxon>
        <taxon>Desulfosarcina</taxon>
    </lineage>
</organism>
<dbReference type="PANTHER" id="PTHR37477:SF1">
    <property type="entry name" value="COBALT-PRECORRIN-5A HYDROLASE"/>
    <property type="match status" value="1"/>
</dbReference>
<dbReference type="InterPro" id="IPR002750">
    <property type="entry name" value="CobE/GbiG_C"/>
</dbReference>
<gene>
    <name evidence="4" type="primary">cbiG</name>
    <name evidence="4" type="ORF">DSCA_62250</name>
</gene>
<dbReference type="AlphaFoldDB" id="A0A5K7YV58"/>
<dbReference type="Pfam" id="PF11761">
    <property type="entry name" value="CbiG_mid"/>
    <property type="match status" value="1"/>
</dbReference>
<dbReference type="InterPro" id="IPR021745">
    <property type="entry name" value="CbiG_mid"/>
</dbReference>
<dbReference type="InterPro" id="IPR036518">
    <property type="entry name" value="CobE/GbiG_C_sf"/>
</dbReference>
<feature type="domain" description="Cobalamin synthesis G N-terminal" evidence="2">
    <location>
        <begin position="58"/>
        <end position="136"/>
    </location>
</feature>
<evidence type="ECO:0000259" key="3">
    <source>
        <dbReference type="Pfam" id="PF11761"/>
    </source>
</evidence>
<dbReference type="GO" id="GO:0009236">
    <property type="term" value="P:cobalamin biosynthetic process"/>
    <property type="evidence" value="ECO:0007669"/>
    <property type="project" value="InterPro"/>
</dbReference>
<dbReference type="SUPFAM" id="SSF159672">
    <property type="entry name" value="CbiG N-terminal domain-like"/>
    <property type="match status" value="1"/>
</dbReference>
<dbReference type="Gene3D" id="3.30.420.180">
    <property type="entry name" value="CobE/GbiG C-terminal domain"/>
    <property type="match status" value="1"/>
</dbReference>
<dbReference type="RefSeq" id="WP_231716323.1">
    <property type="nucleotide sequence ID" value="NZ_AP021874.1"/>
</dbReference>
<dbReference type="InterPro" id="IPR021744">
    <property type="entry name" value="CbiG_N"/>
</dbReference>
<accession>A0A5K7YV58</accession>
<dbReference type="Pfam" id="PF11760">
    <property type="entry name" value="CbiG_N"/>
    <property type="match status" value="1"/>
</dbReference>
<proteinExistence type="predicted"/>
<feature type="domain" description="Cobalamin biosynthesis central region" evidence="3">
    <location>
        <begin position="141"/>
        <end position="224"/>
    </location>
</feature>
<evidence type="ECO:0000313" key="4">
    <source>
        <dbReference type="EMBL" id="BBO72295.1"/>
    </source>
</evidence>
<dbReference type="SUPFAM" id="SSF159664">
    <property type="entry name" value="CobE/GbiG C-terminal domain-like"/>
    <property type="match status" value="1"/>
</dbReference>
<feature type="domain" description="CobE/GbiG C-terminal" evidence="1">
    <location>
        <begin position="227"/>
        <end position="345"/>
    </location>
</feature>
<protein>
    <submittedName>
        <fullName evidence="4">Cobalt-precorrin 5A hydrolase</fullName>
    </submittedName>
</protein>
<evidence type="ECO:0000259" key="1">
    <source>
        <dbReference type="Pfam" id="PF01890"/>
    </source>
</evidence>
<dbReference type="EMBL" id="AP021874">
    <property type="protein sequence ID" value="BBO72295.1"/>
    <property type="molecule type" value="Genomic_DNA"/>
</dbReference>
<dbReference type="PANTHER" id="PTHR37477">
    <property type="entry name" value="COBALT-PRECORRIN-5A HYDROLASE"/>
    <property type="match status" value="1"/>
</dbReference>
<evidence type="ECO:0000313" key="5">
    <source>
        <dbReference type="Proteomes" id="UP000427906"/>
    </source>
</evidence>
<dbReference type="Gene3D" id="3.40.50.11220">
    <property type="match status" value="1"/>
</dbReference>
<keyword evidence="5" id="KW-1185">Reference proteome</keyword>
<name>A0A5K7YV58_9BACT</name>
<reference evidence="4 5" key="1">
    <citation type="submission" date="2019-11" db="EMBL/GenBank/DDBJ databases">
        <title>Comparative genomics of hydrocarbon-degrading Desulfosarcina strains.</title>
        <authorList>
            <person name="Watanabe M."/>
            <person name="Kojima H."/>
            <person name="Fukui M."/>
        </authorList>
    </citation>
    <scope>NUCLEOTIDE SEQUENCE [LARGE SCALE GENOMIC DNA]</scope>
    <source>
        <strain evidence="4 5">PL12</strain>
    </source>
</reference>
<dbReference type="GO" id="GO:0016787">
    <property type="term" value="F:hydrolase activity"/>
    <property type="evidence" value="ECO:0007669"/>
    <property type="project" value="UniProtKB-KW"/>
</dbReference>
<sequence length="361" mass="37777">MTSADHGHTAIWALTPNGAHLARTIAGGMAGSTLFLSEKQAAGIDGAVRFSRLKDEIDRRFSHFSGHVFIMATGIVVRSIAAHLGHKTTDPAVVVCDEAGQFAVSLVSGHVGGANALARRVARLTGGQPVITTATDVNRVPAIDVVAVEAGLAIENPDAIKAVNMALLTGRPIVVHDPYAEVIDRLPAGQTISSAGASFDRSDAGIFVDHMQLDLPPHVLVLRPGSLVAGMGCNRGTDVEEMHRLLMDTFMENNLSISSLRVLATVDLKADEPGLLALAQTLNVPITVYTRDRLKTVAQVPTPSAMVEKHIGVKSVCEAAALLATHRGRLIVPKKKTANVTLAVAADGCISSASDPAGRST</sequence>
<dbReference type="KEGG" id="dalk:DSCA_62250"/>
<dbReference type="InterPro" id="IPR052553">
    <property type="entry name" value="CbiG_hydrolase"/>
</dbReference>
<dbReference type="Pfam" id="PF01890">
    <property type="entry name" value="CbiG_C"/>
    <property type="match status" value="1"/>
</dbReference>
<keyword evidence="4" id="KW-0378">Hydrolase</keyword>
<dbReference type="Proteomes" id="UP000427906">
    <property type="component" value="Chromosome"/>
</dbReference>
<evidence type="ECO:0000259" key="2">
    <source>
        <dbReference type="Pfam" id="PF11760"/>
    </source>
</evidence>